<dbReference type="Proteomes" id="UP000320179">
    <property type="component" value="Chromosome"/>
</dbReference>
<proteinExistence type="predicted"/>
<dbReference type="Pfam" id="PF14559">
    <property type="entry name" value="TPR_19"/>
    <property type="match status" value="1"/>
</dbReference>
<sequence>MGNLSSSAEMVVKVPPVSAPLDLERVRRKVEAGEILSDAELSLLRAEAQRGLGSALRLALAHALINAGAEREALPLLETLRRDFPRDLPVRLGLARALLGLERHGDAERLLTEVLAQSPGDPEVLKVLAVLGLRRGEADKARAYVADALARDPFDAEARLLKEELESVDLPPPPVPQEQVLRPEFTAALTAALGRARVAFRRQGKDLLVKLATGGVGRVDVGSLFAAYQESPGTQGLTAYADALAARLGGLSSGLSAEVAALEARLRPVLRPADFAARAVGALHRPGPAGLEVFYVLEDAEFVRYLPEAALAPAGLTPESADAAAWRNLASRLAPVRPVLVDQGEVRLAEAFSGLWAVAEGDGHDAARLLLPSQRKELALLAGEAPLRVALGRRELVLVCRESDAAACESLARLVPSPDGIPGAFRLTEEGLSAV</sequence>
<dbReference type="Gene3D" id="1.25.40.10">
    <property type="entry name" value="Tetratricopeptide repeat domain"/>
    <property type="match status" value="1"/>
</dbReference>
<evidence type="ECO:0000313" key="1">
    <source>
        <dbReference type="EMBL" id="QDE71193.1"/>
    </source>
</evidence>
<reference evidence="1 2" key="1">
    <citation type="journal article" date="2019" name="Science">
        <title>Social genes are selection hotspots in kin groups of a soil microbe.</title>
        <authorList>
            <person name="Wielgoss S."/>
            <person name="Wolfensberger R."/>
            <person name="Sun L."/>
            <person name="Fiegna F."/>
            <person name="Velicer G.J."/>
        </authorList>
    </citation>
    <scope>NUCLEOTIDE SEQUENCE [LARGE SCALE GENOMIC DNA]</scope>
    <source>
        <strain evidence="1 2">MC3.5.9c15</strain>
    </source>
</reference>
<dbReference type="SUPFAM" id="SSF48452">
    <property type="entry name" value="TPR-like"/>
    <property type="match status" value="1"/>
</dbReference>
<gene>
    <name evidence="1" type="ORF">BHS09_31810</name>
</gene>
<evidence type="ECO:0000313" key="2">
    <source>
        <dbReference type="Proteomes" id="UP000320179"/>
    </source>
</evidence>
<evidence type="ECO:0008006" key="3">
    <source>
        <dbReference type="Google" id="ProtNLM"/>
    </source>
</evidence>
<name>A0AAE6G5A6_MYXXA</name>
<dbReference type="EMBL" id="CP017174">
    <property type="protein sequence ID" value="QDE71193.1"/>
    <property type="molecule type" value="Genomic_DNA"/>
</dbReference>
<protein>
    <recommendedName>
        <fullName evidence="3">Tetratricopeptide repeat protein</fullName>
    </recommendedName>
</protein>
<dbReference type="RefSeq" id="WP_140799970.1">
    <property type="nucleotide sequence ID" value="NZ_CP017173.1"/>
</dbReference>
<dbReference type="AlphaFoldDB" id="A0AAE6G5A6"/>
<organism evidence="1 2">
    <name type="scientific">Myxococcus xanthus</name>
    <dbReference type="NCBI Taxonomy" id="34"/>
    <lineage>
        <taxon>Bacteria</taxon>
        <taxon>Pseudomonadati</taxon>
        <taxon>Myxococcota</taxon>
        <taxon>Myxococcia</taxon>
        <taxon>Myxococcales</taxon>
        <taxon>Cystobacterineae</taxon>
        <taxon>Myxococcaceae</taxon>
        <taxon>Myxococcus</taxon>
    </lineage>
</organism>
<accession>A0AAE6G5A6</accession>
<dbReference type="InterPro" id="IPR011990">
    <property type="entry name" value="TPR-like_helical_dom_sf"/>
</dbReference>